<name>A0A7J0GUV5_9ERIC</name>
<dbReference type="EMBL" id="BJWL01000024">
    <property type="protein sequence ID" value="GFZ14627.1"/>
    <property type="molecule type" value="Genomic_DNA"/>
</dbReference>
<dbReference type="AlphaFoldDB" id="A0A7J0GUV5"/>
<dbReference type="GO" id="GO:0008194">
    <property type="term" value="F:UDP-glycosyltransferase activity"/>
    <property type="evidence" value="ECO:0007669"/>
    <property type="project" value="InterPro"/>
</dbReference>
<keyword evidence="2 4" id="KW-0808">Transferase</keyword>
<dbReference type="GO" id="GO:1901137">
    <property type="term" value="P:carbohydrate derivative biosynthetic process"/>
    <property type="evidence" value="ECO:0007669"/>
    <property type="project" value="UniProtKB-ARBA"/>
</dbReference>
<dbReference type="Proteomes" id="UP000585474">
    <property type="component" value="Unassembled WGS sequence"/>
</dbReference>
<evidence type="ECO:0000256" key="4">
    <source>
        <dbReference type="RuleBase" id="RU003718"/>
    </source>
</evidence>
<evidence type="ECO:0000259" key="5">
    <source>
        <dbReference type="Pfam" id="PF26168"/>
    </source>
</evidence>
<dbReference type="Gene3D" id="3.40.50.2000">
    <property type="entry name" value="Glycogen Phosphorylase B"/>
    <property type="match status" value="2"/>
</dbReference>
<dbReference type="OrthoDB" id="5835829at2759"/>
<protein>
    <submittedName>
        <fullName evidence="6">UDP-glucosyl transferase 72E1</fullName>
    </submittedName>
</protein>
<comment type="similarity">
    <text evidence="1 4">Belongs to the UDP-glycosyltransferase family.</text>
</comment>
<evidence type="ECO:0000313" key="6">
    <source>
        <dbReference type="EMBL" id="GFZ14627.1"/>
    </source>
</evidence>
<dbReference type="Pfam" id="PF26168">
    <property type="entry name" value="Glyco_transf_N"/>
    <property type="match status" value="1"/>
</dbReference>
<dbReference type="SUPFAM" id="SSF53756">
    <property type="entry name" value="UDP-Glycosyltransferase/glycogen phosphorylase"/>
    <property type="match status" value="2"/>
</dbReference>
<proteinExistence type="inferred from homology"/>
<accession>A0A7J0GUV5</accession>
<keyword evidence="4" id="KW-0328">Glycosyltransferase</keyword>
<gene>
    <name evidence="6" type="ORF">Acr_24g0008170</name>
</gene>
<reference evidence="6 7" key="1">
    <citation type="submission" date="2019-07" db="EMBL/GenBank/DDBJ databases">
        <title>De Novo Assembly of kiwifruit Actinidia rufa.</title>
        <authorList>
            <person name="Sugita-Konishi S."/>
            <person name="Sato K."/>
            <person name="Mori E."/>
            <person name="Abe Y."/>
            <person name="Kisaki G."/>
            <person name="Hamano K."/>
            <person name="Suezawa K."/>
            <person name="Otani M."/>
            <person name="Fukuda T."/>
            <person name="Manabe T."/>
            <person name="Gomi K."/>
            <person name="Tabuchi M."/>
            <person name="Akimitsu K."/>
            <person name="Kataoka I."/>
        </authorList>
    </citation>
    <scope>NUCLEOTIDE SEQUENCE [LARGE SCALE GENOMIC DNA]</scope>
    <source>
        <strain evidence="7">cv. Fuchu</strain>
    </source>
</reference>
<organism evidence="6 7">
    <name type="scientific">Actinidia rufa</name>
    <dbReference type="NCBI Taxonomy" id="165716"/>
    <lineage>
        <taxon>Eukaryota</taxon>
        <taxon>Viridiplantae</taxon>
        <taxon>Streptophyta</taxon>
        <taxon>Embryophyta</taxon>
        <taxon>Tracheophyta</taxon>
        <taxon>Spermatophyta</taxon>
        <taxon>Magnoliopsida</taxon>
        <taxon>eudicotyledons</taxon>
        <taxon>Gunneridae</taxon>
        <taxon>Pentapetalae</taxon>
        <taxon>asterids</taxon>
        <taxon>Ericales</taxon>
        <taxon>Actinidiaceae</taxon>
        <taxon>Actinidia</taxon>
    </lineage>
</organism>
<evidence type="ECO:0000256" key="1">
    <source>
        <dbReference type="ARBA" id="ARBA00009995"/>
    </source>
</evidence>
<dbReference type="CDD" id="cd03784">
    <property type="entry name" value="GT1_Gtf-like"/>
    <property type="match status" value="1"/>
</dbReference>
<dbReference type="InterPro" id="IPR002213">
    <property type="entry name" value="UDP_glucos_trans"/>
</dbReference>
<dbReference type="PANTHER" id="PTHR48044:SF29">
    <property type="entry name" value="GLYCOSYLTRANSFERASE"/>
    <property type="match status" value="1"/>
</dbReference>
<sequence length="266" mass="30027">MDPIRESSIRVLMLPWLAHGHISPFLELAKSLSNRNFQIYLCSTPINLISIKQNLTQKTFTSIKLVEIPLPMLPDLPTHHHTTNGLPPHLMPTLKRAFDMSQPSFSNILDNIKPDLVIYDFLQPWAPQEALSRNIPVWERGLIVEGWATQAQILAHPSTGGFLSHCGWSSIMEGIEYGVPIIAIPMHLDQPLNARLVEEVGVGLEVERDGNGRLDREEIARVVKEVVRGKRGEIMRRKAKKLGEETREKGEEDMDGVVEELVKICK</sequence>
<evidence type="ECO:0000256" key="3">
    <source>
        <dbReference type="ARBA" id="ARBA00023241"/>
    </source>
</evidence>
<evidence type="ECO:0000313" key="7">
    <source>
        <dbReference type="Proteomes" id="UP000585474"/>
    </source>
</evidence>
<dbReference type="Pfam" id="PF00201">
    <property type="entry name" value="UDPGT"/>
    <property type="match status" value="1"/>
</dbReference>
<evidence type="ECO:0000256" key="2">
    <source>
        <dbReference type="ARBA" id="ARBA00022679"/>
    </source>
</evidence>
<dbReference type="InterPro" id="IPR035595">
    <property type="entry name" value="UDP_glycos_trans_CS"/>
</dbReference>
<dbReference type="PANTHER" id="PTHR48044">
    <property type="entry name" value="GLYCOSYLTRANSFERASE"/>
    <property type="match status" value="1"/>
</dbReference>
<feature type="domain" description="Glycosyltransferase N-terminal" evidence="5">
    <location>
        <begin position="8"/>
        <end position="131"/>
    </location>
</feature>
<keyword evidence="7" id="KW-1185">Reference proteome</keyword>
<keyword evidence="3" id="KW-0284">Flavonoid biosynthesis</keyword>
<dbReference type="PROSITE" id="PS00375">
    <property type="entry name" value="UDPGT"/>
    <property type="match status" value="1"/>
</dbReference>
<dbReference type="GO" id="GO:0009813">
    <property type="term" value="P:flavonoid biosynthetic process"/>
    <property type="evidence" value="ECO:0007669"/>
    <property type="project" value="UniProtKB-KW"/>
</dbReference>
<dbReference type="InterPro" id="IPR058980">
    <property type="entry name" value="Glyco_transf_N"/>
</dbReference>
<comment type="caution">
    <text evidence="6">The sequence shown here is derived from an EMBL/GenBank/DDBJ whole genome shotgun (WGS) entry which is preliminary data.</text>
</comment>